<keyword evidence="2" id="KW-1185">Reference proteome</keyword>
<evidence type="ECO:0000313" key="1">
    <source>
        <dbReference type="EMBL" id="SDN82541.1"/>
    </source>
</evidence>
<dbReference type="AlphaFoldDB" id="A0A1H0EJL3"/>
<dbReference type="EMBL" id="FNHS01000011">
    <property type="protein sequence ID" value="SDN82541.1"/>
    <property type="molecule type" value="Genomic_DNA"/>
</dbReference>
<protein>
    <submittedName>
        <fullName evidence="1">Uncharacterized protein</fullName>
    </submittedName>
</protein>
<name>A0A1H0EJL3_9HYPH</name>
<gene>
    <name evidence="1" type="ORF">SAMN05216360_111208</name>
</gene>
<reference evidence="2" key="1">
    <citation type="submission" date="2016-10" db="EMBL/GenBank/DDBJ databases">
        <authorList>
            <person name="Varghese N."/>
            <person name="Submissions S."/>
        </authorList>
    </citation>
    <scope>NUCLEOTIDE SEQUENCE [LARGE SCALE GENOMIC DNA]</scope>
    <source>
        <strain evidence="2">BL47</strain>
    </source>
</reference>
<sequence length="75" mass="8397">MQNPSKPVDDPMMHKLVALVRERLPNSAQQGRVLLLEQLRALEREALERGADPGTLRSIHATQAFVQRCDPLPDA</sequence>
<evidence type="ECO:0000313" key="2">
    <source>
        <dbReference type="Proteomes" id="UP000198704"/>
    </source>
</evidence>
<dbReference type="OrthoDB" id="9958659at2"/>
<accession>A0A1H0EJL3</accession>
<dbReference type="RefSeq" id="WP_091718422.1">
    <property type="nucleotide sequence ID" value="NZ_FNHS01000011.1"/>
</dbReference>
<proteinExistence type="predicted"/>
<dbReference type="Proteomes" id="UP000198704">
    <property type="component" value="Unassembled WGS sequence"/>
</dbReference>
<organism evidence="1 2">
    <name type="scientific">Methylobacterium phyllostachyos</name>
    <dbReference type="NCBI Taxonomy" id="582672"/>
    <lineage>
        <taxon>Bacteria</taxon>
        <taxon>Pseudomonadati</taxon>
        <taxon>Pseudomonadota</taxon>
        <taxon>Alphaproteobacteria</taxon>
        <taxon>Hyphomicrobiales</taxon>
        <taxon>Methylobacteriaceae</taxon>
        <taxon>Methylobacterium</taxon>
    </lineage>
</organism>